<dbReference type="InterPro" id="IPR001227">
    <property type="entry name" value="Ac_transferase_dom_sf"/>
</dbReference>
<sequence>MTKIAFVFPGQGSQKIGMGLDVAEKYPEAAAIFEAADKRLGFSLSELIQEGPIEKLTKSENAQPALVTNSTAILRVLEAHAIKADYVAGHSLGEYSALVAGGYLKAEDAIYLVNKRGQLMEAAVPNGQGAMAAILGLDRETLTSVTEEVTAGGDDVQLANLNCPGQIVISGSVAGVEKASELAKEKGAKRAMPLAVSGPFHSTLMKPASEAFVPVLQEVTIQDGAIPVVANSNAEATTSSDTVAKNLIEQIYSPVLWEDTVRYLIDQGVDTFVEIGAGKVLAGLIKKIDRGVTVLSAGDVASVDTVIETLKGE</sequence>
<keyword evidence="2 4" id="KW-0012">Acyltransferase</keyword>
<dbReference type="FunFam" id="3.30.70.250:FF:000001">
    <property type="entry name" value="Malonyl CoA-acyl carrier protein transacylase"/>
    <property type="match status" value="1"/>
</dbReference>
<dbReference type="EMBL" id="UGPG01000001">
    <property type="protein sequence ID" value="STY42887.1"/>
    <property type="molecule type" value="Genomic_DNA"/>
</dbReference>
<dbReference type="PANTHER" id="PTHR42681:SF1">
    <property type="entry name" value="MALONYL-COA-ACYL CARRIER PROTEIN TRANSACYLASE, MITOCHONDRIAL"/>
    <property type="match status" value="1"/>
</dbReference>
<keyword evidence="1 4" id="KW-0808">Transferase</keyword>
<dbReference type="InterPro" id="IPR016036">
    <property type="entry name" value="Malonyl_transacylase_ACP-bd"/>
</dbReference>
<dbReference type="GO" id="GO:0005829">
    <property type="term" value="C:cytosol"/>
    <property type="evidence" value="ECO:0007669"/>
    <property type="project" value="TreeGrafter"/>
</dbReference>
<gene>
    <name evidence="7" type="primary">fabD</name>
    <name evidence="7" type="ORF">NCTC10815_00135</name>
</gene>
<evidence type="ECO:0000256" key="4">
    <source>
        <dbReference type="PIRNR" id="PIRNR000446"/>
    </source>
</evidence>
<name>A0A378M948_LISGR</name>
<dbReference type="InterPro" id="IPR016035">
    <property type="entry name" value="Acyl_Trfase/lysoPLipase"/>
</dbReference>
<dbReference type="NCBIfam" id="TIGR00128">
    <property type="entry name" value="fabD"/>
    <property type="match status" value="1"/>
</dbReference>
<dbReference type="RefSeq" id="WP_003758644.1">
    <property type="nucleotide sequence ID" value="NZ_CABKNG010000002.1"/>
</dbReference>
<accession>A0A378M948</accession>
<dbReference type="EC" id="2.3.1.39" evidence="4"/>
<dbReference type="Gene3D" id="3.40.366.10">
    <property type="entry name" value="Malonyl-Coenzyme A Acyl Carrier Protein, domain 2"/>
    <property type="match status" value="1"/>
</dbReference>
<evidence type="ECO:0000256" key="3">
    <source>
        <dbReference type="ARBA" id="ARBA00048462"/>
    </source>
</evidence>
<protein>
    <recommendedName>
        <fullName evidence="4">Malonyl CoA-acyl carrier protein transacylase</fullName>
        <ecNumber evidence="4">2.3.1.39</ecNumber>
    </recommendedName>
</protein>
<reference evidence="7 8" key="1">
    <citation type="submission" date="2018-06" db="EMBL/GenBank/DDBJ databases">
        <authorList>
            <consortium name="Pathogen Informatics"/>
            <person name="Doyle S."/>
        </authorList>
    </citation>
    <scope>NUCLEOTIDE SEQUENCE [LARGE SCALE GENOMIC DNA]</scope>
    <source>
        <strain evidence="8">NCTC 10815</strain>
    </source>
</reference>
<comment type="catalytic activity">
    <reaction evidence="3 4">
        <text>holo-[ACP] + malonyl-CoA = malonyl-[ACP] + CoA</text>
        <dbReference type="Rhea" id="RHEA:41792"/>
        <dbReference type="Rhea" id="RHEA-COMP:9623"/>
        <dbReference type="Rhea" id="RHEA-COMP:9685"/>
        <dbReference type="ChEBI" id="CHEBI:57287"/>
        <dbReference type="ChEBI" id="CHEBI:57384"/>
        <dbReference type="ChEBI" id="CHEBI:64479"/>
        <dbReference type="ChEBI" id="CHEBI:78449"/>
        <dbReference type="EC" id="2.3.1.39"/>
    </reaction>
</comment>
<dbReference type="InterPro" id="IPR024925">
    <property type="entry name" value="Malonyl_CoA-ACP_transAc"/>
</dbReference>
<proteinExistence type="inferred from homology"/>
<evidence type="ECO:0000256" key="2">
    <source>
        <dbReference type="ARBA" id="ARBA00023315"/>
    </source>
</evidence>
<dbReference type="SUPFAM" id="SSF52151">
    <property type="entry name" value="FabD/lysophospholipase-like"/>
    <property type="match status" value="1"/>
</dbReference>
<evidence type="ECO:0000313" key="8">
    <source>
        <dbReference type="Proteomes" id="UP000254879"/>
    </source>
</evidence>
<dbReference type="Gene3D" id="3.30.70.250">
    <property type="entry name" value="Malonyl-CoA ACP transacylase, ACP-binding"/>
    <property type="match status" value="1"/>
</dbReference>
<dbReference type="Proteomes" id="UP000254879">
    <property type="component" value="Unassembled WGS sequence"/>
</dbReference>
<feature type="active site" evidence="5">
    <location>
        <position position="201"/>
    </location>
</feature>
<comment type="similarity">
    <text evidence="4">Belongs to the fabD family.</text>
</comment>
<dbReference type="AlphaFoldDB" id="A0A378M948"/>
<evidence type="ECO:0000256" key="5">
    <source>
        <dbReference type="PIRSR" id="PIRSR000446-1"/>
    </source>
</evidence>
<evidence type="ECO:0000313" key="7">
    <source>
        <dbReference type="EMBL" id="STY42887.1"/>
    </source>
</evidence>
<dbReference type="GO" id="GO:0006633">
    <property type="term" value="P:fatty acid biosynthetic process"/>
    <property type="evidence" value="ECO:0007669"/>
    <property type="project" value="TreeGrafter"/>
</dbReference>
<dbReference type="InterPro" id="IPR004410">
    <property type="entry name" value="Malonyl_CoA-ACP_transAc_FabD"/>
</dbReference>
<feature type="active site" evidence="5">
    <location>
        <position position="91"/>
    </location>
</feature>
<feature type="domain" description="Malonyl-CoA:ACP transacylase (MAT)" evidence="6">
    <location>
        <begin position="7"/>
        <end position="299"/>
    </location>
</feature>
<dbReference type="InterPro" id="IPR014043">
    <property type="entry name" value="Acyl_transferase_dom"/>
</dbReference>
<dbReference type="PIRSF" id="PIRSF000446">
    <property type="entry name" value="Mct"/>
    <property type="match status" value="1"/>
</dbReference>
<evidence type="ECO:0000256" key="1">
    <source>
        <dbReference type="ARBA" id="ARBA00022679"/>
    </source>
</evidence>
<evidence type="ECO:0000259" key="6">
    <source>
        <dbReference type="SMART" id="SM00827"/>
    </source>
</evidence>
<dbReference type="SMART" id="SM00827">
    <property type="entry name" value="PKS_AT"/>
    <property type="match status" value="1"/>
</dbReference>
<dbReference type="GO" id="GO:0004314">
    <property type="term" value="F:[acyl-carrier-protein] S-malonyltransferase activity"/>
    <property type="evidence" value="ECO:0007669"/>
    <property type="project" value="UniProtKB-EC"/>
</dbReference>
<dbReference type="Pfam" id="PF00698">
    <property type="entry name" value="Acyl_transf_1"/>
    <property type="match status" value="1"/>
</dbReference>
<organism evidence="7 8">
    <name type="scientific">Listeria grayi</name>
    <name type="common">Listeria murrayi</name>
    <dbReference type="NCBI Taxonomy" id="1641"/>
    <lineage>
        <taxon>Bacteria</taxon>
        <taxon>Bacillati</taxon>
        <taxon>Bacillota</taxon>
        <taxon>Bacilli</taxon>
        <taxon>Bacillales</taxon>
        <taxon>Listeriaceae</taxon>
        <taxon>Listeria</taxon>
    </lineage>
</organism>
<dbReference type="SUPFAM" id="SSF55048">
    <property type="entry name" value="Probable ACP-binding domain of malonyl-CoA ACP transacylase"/>
    <property type="match status" value="1"/>
</dbReference>
<dbReference type="InterPro" id="IPR050858">
    <property type="entry name" value="Mal-CoA-ACP_Trans/PKS_FabD"/>
</dbReference>
<dbReference type="PANTHER" id="PTHR42681">
    <property type="entry name" value="MALONYL-COA-ACYL CARRIER PROTEIN TRANSACYLASE, MITOCHONDRIAL"/>
    <property type="match status" value="1"/>
</dbReference>